<comment type="caution">
    <text evidence="3">The sequence shown here is derived from an EMBL/GenBank/DDBJ whole genome shotgun (WGS) entry which is preliminary data.</text>
</comment>
<keyword evidence="4" id="KW-1185">Reference proteome</keyword>
<sequence length="98" mass="11155">MLFIVSGRDKADGMSGRLAFRSEHRAYYSALGDDLILAGPYLDSEGEPIGSMIVMRADNQQAAEQFARSDPYWTQGVFETLDVSRWDWFMKRPDDLKS</sequence>
<evidence type="ECO:0000259" key="2">
    <source>
        <dbReference type="Pfam" id="PF03795"/>
    </source>
</evidence>
<dbReference type="EMBL" id="BMZE01000001">
    <property type="protein sequence ID" value="GHA13782.1"/>
    <property type="molecule type" value="Genomic_DNA"/>
</dbReference>
<evidence type="ECO:0000313" key="4">
    <source>
        <dbReference type="Proteomes" id="UP000646579"/>
    </source>
</evidence>
<name>A0A918RWE1_9HYPH</name>
<organism evidence="3 4">
    <name type="scientific">Devosia pacifica</name>
    <dbReference type="NCBI Taxonomy" id="1335967"/>
    <lineage>
        <taxon>Bacteria</taxon>
        <taxon>Pseudomonadati</taxon>
        <taxon>Pseudomonadota</taxon>
        <taxon>Alphaproteobacteria</taxon>
        <taxon>Hyphomicrobiales</taxon>
        <taxon>Devosiaceae</taxon>
        <taxon>Devosia</taxon>
    </lineage>
</organism>
<feature type="domain" description="YCII-related" evidence="2">
    <location>
        <begin position="1"/>
        <end position="86"/>
    </location>
</feature>
<protein>
    <recommendedName>
        <fullName evidence="2">YCII-related domain-containing protein</fullName>
    </recommendedName>
</protein>
<dbReference type="InterPro" id="IPR011008">
    <property type="entry name" value="Dimeric_a/b-barrel"/>
</dbReference>
<dbReference type="SUPFAM" id="SSF54909">
    <property type="entry name" value="Dimeric alpha+beta barrel"/>
    <property type="match status" value="1"/>
</dbReference>
<comment type="similarity">
    <text evidence="1">Belongs to the YciI family.</text>
</comment>
<proteinExistence type="inferred from homology"/>
<dbReference type="InterPro" id="IPR051807">
    <property type="entry name" value="Sec-metab_biosynth-assoc"/>
</dbReference>
<dbReference type="AlphaFoldDB" id="A0A918RWE1"/>
<dbReference type="InterPro" id="IPR005545">
    <property type="entry name" value="YCII"/>
</dbReference>
<accession>A0A918RWE1</accession>
<evidence type="ECO:0000313" key="3">
    <source>
        <dbReference type="EMBL" id="GHA13782.1"/>
    </source>
</evidence>
<dbReference type="Gene3D" id="3.30.70.1060">
    <property type="entry name" value="Dimeric alpha+beta barrel"/>
    <property type="match status" value="1"/>
</dbReference>
<evidence type="ECO:0000256" key="1">
    <source>
        <dbReference type="ARBA" id="ARBA00007689"/>
    </source>
</evidence>
<dbReference type="Proteomes" id="UP000646579">
    <property type="component" value="Unassembled WGS sequence"/>
</dbReference>
<dbReference type="RefSeq" id="WP_189423096.1">
    <property type="nucleotide sequence ID" value="NZ_BMZE01000001.1"/>
</dbReference>
<dbReference type="Pfam" id="PF03795">
    <property type="entry name" value="YCII"/>
    <property type="match status" value="1"/>
</dbReference>
<reference evidence="3" key="2">
    <citation type="submission" date="2020-09" db="EMBL/GenBank/DDBJ databases">
        <authorList>
            <person name="Sun Q."/>
            <person name="Kim S."/>
        </authorList>
    </citation>
    <scope>NUCLEOTIDE SEQUENCE</scope>
    <source>
        <strain evidence="3">KCTC 32437</strain>
    </source>
</reference>
<reference evidence="3" key="1">
    <citation type="journal article" date="2014" name="Int. J. Syst. Evol. Microbiol.">
        <title>Complete genome sequence of Corynebacterium casei LMG S-19264T (=DSM 44701T), isolated from a smear-ripened cheese.</title>
        <authorList>
            <consortium name="US DOE Joint Genome Institute (JGI-PGF)"/>
            <person name="Walter F."/>
            <person name="Albersmeier A."/>
            <person name="Kalinowski J."/>
            <person name="Ruckert C."/>
        </authorList>
    </citation>
    <scope>NUCLEOTIDE SEQUENCE</scope>
    <source>
        <strain evidence="3">KCTC 32437</strain>
    </source>
</reference>
<dbReference type="PANTHER" id="PTHR33606">
    <property type="entry name" value="PROTEIN YCII"/>
    <property type="match status" value="1"/>
</dbReference>
<gene>
    <name evidence="3" type="ORF">GCM10007989_05500</name>
</gene>
<dbReference type="PANTHER" id="PTHR33606:SF3">
    <property type="entry name" value="PROTEIN YCII"/>
    <property type="match status" value="1"/>
</dbReference>